<keyword evidence="3" id="KW-1185">Reference proteome</keyword>
<organism evidence="2 3">
    <name type="scientific">Acidisarcina polymorpha</name>
    <dbReference type="NCBI Taxonomy" id="2211140"/>
    <lineage>
        <taxon>Bacteria</taxon>
        <taxon>Pseudomonadati</taxon>
        <taxon>Acidobacteriota</taxon>
        <taxon>Terriglobia</taxon>
        <taxon>Terriglobales</taxon>
        <taxon>Acidobacteriaceae</taxon>
        <taxon>Acidisarcina</taxon>
    </lineage>
</organism>
<dbReference type="EMBL" id="CP030840">
    <property type="protein sequence ID" value="AXC13922.1"/>
    <property type="molecule type" value="Genomic_DNA"/>
</dbReference>
<dbReference type="InterPro" id="IPR050883">
    <property type="entry name" value="PNGase"/>
</dbReference>
<dbReference type="InterPro" id="IPR014718">
    <property type="entry name" value="GH-type_carb-bd"/>
</dbReference>
<name>A0A2Z5G457_9BACT</name>
<accession>A0A2Z5G457</accession>
<evidence type="ECO:0000259" key="1">
    <source>
        <dbReference type="Pfam" id="PF17678"/>
    </source>
</evidence>
<dbReference type="GO" id="GO:0006516">
    <property type="term" value="P:glycoprotein catabolic process"/>
    <property type="evidence" value="ECO:0007669"/>
    <property type="project" value="TreeGrafter"/>
</dbReference>
<proteinExistence type="predicted"/>
<dbReference type="GO" id="GO:0000224">
    <property type="term" value="F:peptide-N4-(N-acetyl-beta-glucosaminyl)asparagine amidase activity"/>
    <property type="evidence" value="ECO:0007669"/>
    <property type="project" value="TreeGrafter"/>
</dbReference>
<dbReference type="GO" id="GO:0030246">
    <property type="term" value="F:carbohydrate binding"/>
    <property type="evidence" value="ECO:0007669"/>
    <property type="project" value="InterPro"/>
</dbReference>
<dbReference type="PANTHER" id="PTHR12143">
    <property type="entry name" value="PEPTIDE N-GLYCANASE PNGASE -RELATED"/>
    <property type="match status" value="1"/>
</dbReference>
<dbReference type="Proteomes" id="UP000253606">
    <property type="component" value="Chromosome"/>
</dbReference>
<dbReference type="AlphaFoldDB" id="A0A2Z5G457"/>
<dbReference type="RefSeq" id="WP_161557486.1">
    <property type="nucleotide sequence ID" value="NZ_CP030840.1"/>
</dbReference>
<evidence type="ECO:0000313" key="2">
    <source>
        <dbReference type="EMBL" id="AXC13922.1"/>
    </source>
</evidence>
<dbReference type="GO" id="GO:0005829">
    <property type="term" value="C:cytosol"/>
    <property type="evidence" value="ECO:0007669"/>
    <property type="project" value="TreeGrafter"/>
</dbReference>
<gene>
    <name evidence="2" type="ORF">ACPOL_4652</name>
</gene>
<evidence type="ECO:0000313" key="3">
    <source>
        <dbReference type="Proteomes" id="UP000253606"/>
    </source>
</evidence>
<sequence>MITPVKNAFTVCPLGSSLVCQSQASDDLASRVDPFIGTSTNPIRDNGNTIPGAATPFGMLYWSPDNPDGTFYRYGDTTTRGFSLNYLSGAGCGTNGEIPILSILGIPQTPPPQYPLTYKGAYKPGDQKAEPGYYSVKFESGINVRLAAAPRSGIAELLYPAGGQDHTLLVDLSRNLSRVTDAQVKIQGKEITGSVDGGWFCSAENHYRIFFVIETEQVPDGFGTFDEIAVKPSVPLAKGRSTGAYITFVSTVRACTSRLESLTLASQTQD</sequence>
<protein>
    <submittedName>
        <fullName evidence="2">Alpha-1,2-mannosidase</fullName>
    </submittedName>
</protein>
<dbReference type="InterPro" id="IPR041371">
    <property type="entry name" value="GH92_N"/>
</dbReference>
<dbReference type="Gene3D" id="2.70.98.10">
    <property type="match status" value="1"/>
</dbReference>
<dbReference type="Pfam" id="PF17678">
    <property type="entry name" value="Glyco_hydro_92N"/>
    <property type="match status" value="1"/>
</dbReference>
<feature type="domain" description="Glycosyl hydrolase family 92 N-terminal" evidence="1">
    <location>
        <begin position="32"/>
        <end position="250"/>
    </location>
</feature>
<dbReference type="KEGG" id="abas:ACPOL_4652"/>
<reference evidence="2 3" key="1">
    <citation type="journal article" date="2018" name="Front. Microbiol.">
        <title>Hydrolytic Capabilities as a Key to Environmental Success: Chitinolytic and Cellulolytic Acidobacteria From Acidic Sub-arctic Soils and Boreal Peatlands.</title>
        <authorList>
            <person name="Belova S.E."/>
            <person name="Ravin N.V."/>
            <person name="Pankratov T.A."/>
            <person name="Rakitin A.L."/>
            <person name="Ivanova A.A."/>
            <person name="Beletsky A.V."/>
            <person name="Mardanov A.V."/>
            <person name="Sinninghe Damste J.S."/>
            <person name="Dedysh S.N."/>
        </authorList>
    </citation>
    <scope>NUCLEOTIDE SEQUENCE [LARGE SCALE GENOMIC DNA]</scope>
    <source>
        <strain evidence="2 3">SBC82</strain>
    </source>
</reference>
<dbReference type="PANTHER" id="PTHR12143:SF43">
    <property type="entry name" value="PUTATIVE-RELATED"/>
    <property type="match status" value="1"/>
</dbReference>